<dbReference type="InterPro" id="IPR023198">
    <property type="entry name" value="PGP-like_dom2"/>
</dbReference>
<dbReference type="InterPro" id="IPR052550">
    <property type="entry name" value="Pyrimidine_5'-ntase_YjjG"/>
</dbReference>
<organism evidence="1 2">
    <name type="scientific">Parablautia muri</name>
    <dbReference type="NCBI Taxonomy" id="2320879"/>
    <lineage>
        <taxon>Bacteria</taxon>
        <taxon>Bacillati</taxon>
        <taxon>Bacillota</taxon>
        <taxon>Clostridia</taxon>
        <taxon>Lachnospirales</taxon>
        <taxon>Lachnospiraceae</taxon>
        <taxon>Parablautia</taxon>
    </lineage>
</organism>
<dbReference type="Proteomes" id="UP001154420">
    <property type="component" value="Unassembled WGS sequence"/>
</dbReference>
<dbReference type="OrthoDB" id="9802350at2"/>
<dbReference type="Gene3D" id="1.10.150.240">
    <property type="entry name" value="Putative phosphatase, domain 2"/>
    <property type="match status" value="1"/>
</dbReference>
<dbReference type="AlphaFoldDB" id="A0A9X5BIA1"/>
<evidence type="ECO:0000313" key="2">
    <source>
        <dbReference type="Proteomes" id="UP001154420"/>
    </source>
</evidence>
<dbReference type="RefSeq" id="WP_160561327.1">
    <property type="nucleotide sequence ID" value="NZ_QZDT01000034.1"/>
</dbReference>
<dbReference type="InterPro" id="IPR011951">
    <property type="entry name" value="HAD-SF_hydro_IA_YjjG/PynA"/>
</dbReference>
<proteinExistence type="predicted"/>
<comment type="caution">
    <text evidence="1">The sequence shown here is derived from an EMBL/GenBank/DDBJ whole genome shotgun (WGS) entry which is preliminary data.</text>
</comment>
<dbReference type="SFLD" id="SFLDG01129">
    <property type="entry name" value="C1.5:_HAD__Beta-PGM__Phosphata"/>
    <property type="match status" value="1"/>
</dbReference>
<dbReference type="PANTHER" id="PTHR47478:SF1">
    <property type="entry name" value="PYRIMIDINE 5'-NUCLEOTIDASE YJJG"/>
    <property type="match status" value="1"/>
</dbReference>
<dbReference type="PANTHER" id="PTHR47478">
    <property type="match status" value="1"/>
</dbReference>
<dbReference type="InterPro" id="IPR006439">
    <property type="entry name" value="HAD-SF_hydro_IA"/>
</dbReference>
<protein>
    <submittedName>
        <fullName evidence="1">Noncanonical pyrimidine nucleotidase, YjjG family</fullName>
    </submittedName>
</protein>
<dbReference type="NCBIfam" id="TIGR02254">
    <property type="entry name" value="YjjG_YfnB"/>
    <property type="match status" value="1"/>
</dbReference>
<sequence length="232" mass="26888">MSRFDTVLWDIDQTLLDFNLSQVYALKESFQLFNLEMKDNTLALYADINHTYWRRHELGEVSKEELLTGRFRTLFKELRVSGVDIENFAAVYQKALGSVFYFRDDSYTLCDKLKGKVRQYAVTNGVTATQKNKLHLSGLDKILDGIFISEEIGCPKPQIEYFERCFARIPDFKKERTIIVGDSLSSDMQGGNNAKIACCWYNPEDKENTTALRIDYQIKNLWEVEKILDLSS</sequence>
<reference evidence="1" key="1">
    <citation type="submission" date="2018-09" db="EMBL/GenBank/DDBJ databases">
        <title>Murine metabolic-syndrome-specific gut microbial biobank.</title>
        <authorList>
            <person name="Liu C."/>
        </authorList>
    </citation>
    <scope>NUCLEOTIDE SEQUENCE</scope>
    <source>
        <strain evidence="1">D42-62</strain>
    </source>
</reference>
<accession>A0A9X5BIA1</accession>
<dbReference type="GO" id="GO:0008253">
    <property type="term" value="F:5'-nucleotidase activity"/>
    <property type="evidence" value="ECO:0007669"/>
    <property type="project" value="InterPro"/>
</dbReference>
<dbReference type="EMBL" id="QZDT01000034">
    <property type="protein sequence ID" value="NBJ94288.1"/>
    <property type="molecule type" value="Genomic_DNA"/>
</dbReference>
<evidence type="ECO:0000313" key="1">
    <source>
        <dbReference type="EMBL" id="NBJ94288.1"/>
    </source>
</evidence>
<dbReference type="NCBIfam" id="TIGR01549">
    <property type="entry name" value="HAD-SF-IA-v1"/>
    <property type="match status" value="1"/>
</dbReference>
<dbReference type="Gene3D" id="3.40.50.1000">
    <property type="entry name" value="HAD superfamily/HAD-like"/>
    <property type="match status" value="1"/>
</dbReference>
<dbReference type="SFLD" id="SFLDS00003">
    <property type="entry name" value="Haloacid_Dehalogenase"/>
    <property type="match status" value="1"/>
</dbReference>
<dbReference type="InterPro" id="IPR023214">
    <property type="entry name" value="HAD_sf"/>
</dbReference>
<dbReference type="SUPFAM" id="SSF56784">
    <property type="entry name" value="HAD-like"/>
    <property type="match status" value="1"/>
</dbReference>
<gene>
    <name evidence="1" type="ORF">D5281_17265</name>
</gene>
<name>A0A9X5BIA1_9FIRM</name>
<keyword evidence="2" id="KW-1185">Reference proteome</keyword>
<dbReference type="Pfam" id="PF00702">
    <property type="entry name" value="Hydrolase"/>
    <property type="match status" value="1"/>
</dbReference>
<dbReference type="InterPro" id="IPR036412">
    <property type="entry name" value="HAD-like_sf"/>
</dbReference>